<proteinExistence type="predicted"/>
<dbReference type="PANTHER" id="PTHR15885">
    <property type="entry name" value="COILED-COIL DOMAIN-CONTAINING PROTEIN 174"/>
    <property type="match status" value="1"/>
</dbReference>
<feature type="region of interest" description="Disordered" evidence="2">
    <location>
        <begin position="134"/>
        <end position="206"/>
    </location>
</feature>
<feature type="compositionally biased region" description="Acidic residues" evidence="2">
    <location>
        <begin position="154"/>
        <end position="168"/>
    </location>
</feature>
<evidence type="ECO:0000256" key="2">
    <source>
        <dbReference type="SAM" id="MobiDB-lite"/>
    </source>
</evidence>
<feature type="compositionally biased region" description="Low complexity" evidence="2">
    <location>
        <begin position="23"/>
        <end position="43"/>
    </location>
</feature>
<dbReference type="OrthoDB" id="333551at2759"/>
<feature type="compositionally biased region" description="Basic and acidic residues" evidence="2">
    <location>
        <begin position="266"/>
        <end position="299"/>
    </location>
</feature>
<feature type="compositionally biased region" description="Basic and acidic residues" evidence="2">
    <location>
        <begin position="134"/>
        <end position="147"/>
    </location>
</feature>
<gene>
    <name evidence="3" type="ORF">CC78DRAFT_533715</name>
</gene>
<evidence type="ECO:0000313" key="3">
    <source>
        <dbReference type="EMBL" id="KAF2263699.1"/>
    </source>
</evidence>
<accession>A0A9P4N5R9</accession>
<evidence type="ECO:0000256" key="1">
    <source>
        <dbReference type="ARBA" id="ARBA00023054"/>
    </source>
</evidence>
<name>A0A9P4N5R9_9PLEO</name>
<dbReference type="PANTHER" id="PTHR15885:SF1">
    <property type="entry name" value="COILED-COIL DOMAIN-CONTAINING PROTEIN 174"/>
    <property type="match status" value="1"/>
</dbReference>
<dbReference type="Pfam" id="PF13300">
    <property type="entry name" value="DUF4078"/>
    <property type="match status" value="1"/>
</dbReference>
<comment type="caution">
    <text evidence="3">The sequence shown here is derived from an EMBL/GenBank/DDBJ whole genome shotgun (WGS) entry which is preliminary data.</text>
</comment>
<keyword evidence="4" id="KW-1185">Reference proteome</keyword>
<organism evidence="3 4">
    <name type="scientific">Lojkania enalia</name>
    <dbReference type="NCBI Taxonomy" id="147567"/>
    <lineage>
        <taxon>Eukaryota</taxon>
        <taxon>Fungi</taxon>
        <taxon>Dikarya</taxon>
        <taxon>Ascomycota</taxon>
        <taxon>Pezizomycotina</taxon>
        <taxon>Dothideomycetes</taxon>
        <taxon>Pleosporomycetidae</taxon>
        <taxon>Pleosporales</taxon>
        <taxon>Pleosporales incertae sedis</taxon>
        <taxon>Lojkania</taxon>
    </lineage>
</organism>
<reference evidence="4" key="1">
    <citation type="journal article" date="2020" name="Stud. Mycol.">
        <title>101 Dothideomycetes genomes: A test case for predicting lifestyles and emergence of pathogens.</title>
        <authorList>
            <person name="Haridas S."/>
            <person name="Albert R."/>
            <person name="Binder M."/>
            <person name="Bloem J."/>
            <person name="LaButti K."/>
            <person name="Salamov A."/>
            <person name="Andreopoulos B."/>
            <person name="Baker S."/>
            <person name="Barry K."/>
            <person name="Bills G."/>
            <person name="Bluhm B."/>
            <person name="Cannon C."/>
            <person name="Castanera R."/>
            <person name="Culley D."/>
            <person name="Daum C."/>
            <person name="Ezra D."/>
            <person name="Gonzalez J."/>
            <person name="Henrissat B."/>
            <person name="Kuo A."/>
            <person name="Liang C."/>
            <person name="Lipzen A."/>
            <person name="Lutzoni F."/>
            <person name="Magnuson J."/>
            <person name="Mondo S."/>
            <person name="Nolan M."/>
            <person name="Ohm R."/>
            <person name="Pangilinan J."/>
            <person name="Park H.-J."/>
            <person name="Ramirez L."/>
            <person name="Alfaro M."/>
            <person name="Sun H."/>
            <person name="Tritt A."/>
            <person name="Yoshinaga Y."/>
            <person name="Zwiers L.-H."/>
            <person name="Turgeon B."/>
            <person name="Goodwin S."/>
            <person name="Spatafora J."/>
            <person name="Crous P."/>
            <person name="Grigoriev I."/>
        </authorList>
    </citation>
    <scope>NUCLEOTIDE SEQUENCE [LARGE SCALE GENOMIC DNA]</scope>
    <source>
        <strain evidence="4">CBS 304.66</strain>
    </source>
</reference>
<feature type="compositionally biased region" description="Basic and acidic residues" evidence="2">
    <location>
        <begin position="181"/>
        <end position="200"/>
    </location>
</feature>
<feature type="compositionally biased region" description="Basic and acidic residues" evidence="2">
    <location>
        <begin position="234"/>
        <end position="257"/>
    </location>
</feature>
<dbReference type="AlphaFoldDB" id="A0A9P4N5R9"/>
<feature type="compositionally biased region" description="Basic residues" evidence="2">
    <location>
        <begin position="64"/>
        <end position="73"/>
    </location>
</feature>
<keyword evidence="1" id="KW-0175">Coiled coil</keyword>
<feature type="compositionally biased region" description="Basic and acidic residues" evidence="2">
    <location>
        <begin position="89"/>
        <end position="104"/>
    </location>
</feature>
<protein>
    <submittedName>
        <fullName evidence="3">Uncharacterized protein</fullName>
    </submittedName>
</protein>
<dbReference type="GO" id="GO:0005634">
    <property type="term" value="C:nucleus"/>
    <property type="evidence" value="ECO:0007669"/>
    <property type="project" value="TreeGrafter"/>
</dbReference>
<sequence>MASKDAHLYGQRPASRTKAKEISSSSTLAFSSQLSSLIASTSSSRDKSSVTGRARPKKEDIFKTHNKGVKKRALKDLEDSDFTQKHRGRTAEEKAEDDATWRRTKRRMEEKTRLYNALKRGDIEDVEEKYGVDFDTKWAEKQAKDEPESSSSSESEESEEEELFEYVDEFGRTRKGTRAQIAREERRKKMLAADEPDRFTARPSAPQGIIYGDTIQVNAFNPDETIAQQMADLAAKRDREPTPPPDEHFDGRKEARARGTGFMYFSRDEEERKEQMTNLEKERQETERARAARKKQVEERAKMIAEKRQKIRDKQNKGRVDRFLNDLGAEMFGDKTRSKE</sequence>
<dbReference type="EMBL" id="ML986622">
    <property type="protein sequence ID" value="KAF2263699.1"/>
    <property type="molecule type" value="Genomic_DNA"/>
</dbReference>
<evidence type="ECO:0000313" key="4">
    <source>
        <dbReference type="Proteomes" id="UP000800093"/>
    </source>
</evidence>
<feature type="region of interest" description="Disordered" evidence="2">
    <location>
        <begin position="233"/>
        <end position="299"/>
    </location>
</feature>
<dbReference type="InterPro" id="IPR025066">
    <property type="entry name" value="CCDC174-like"/>
</dbReference>
<feature type="region of interest" description="Disordered" evidence="2">
    <location>
        <begin position="1"/>
        <end position="104"/>
    </location>
</feature>
<dbReference type="Proteomes" id="UP000800093">
    <property type="component" value="Unassembled WGS sequence"/>
</dbReference>